<dbReference type="EMBL" id="LNXU01000032">
    <property type="protein sequence ID" value="KTC71140.1"/>
    <property type="molecule type" value="Genomic_DNA"/>
</dbReference>
<name>A0A0W0RJA7_LEGBO</name>
<dbReference type="Proteomes" id="UP000054695">
    <property type="component" value="Unassembled WGS sequence"/>
</dbReference>
<dbReference type="PATRIC" id="fig|447.4.peg.2891"/>
<evidence type="ECO:0000313" key="3">
    <source>
        <dbReference type="EMBL" id="KTC71140.1"/>
    </source>
</evidence>
<keyword evidence="4" id="KW-1185">Reference proteome</keyword>
<reference evidence="3 4" key="1">
    <citation type="submission" date="2015-11" db="EMBL/GenBank/DDBJ databases">
        <title>Genomic analysis of 38 Legionella species identifies large and diverse effector repertoires.</title>
        <authorList>
            <person name="Burstein D."/>
            <person name="Amaro F."/>
            <person name="Zusman T."/>
            <person name="Lifshitz Z."/>
            <person name="Cohen O."/>
            <person name="Gilbert J.A."/>
            <person name="Pupko T."/>
            <person name="Shuman H.A."/>
            <person name="Segal G."/>
        </authorList>
    </citation>
    <scope>NUCLEOTIDE SEQUENCE [LARGE SCALE GENOMIC DNA]</scope>
    <source>
        <strain evidence="3 4">WIGA</strain>
    </source>
</reference>
<dbReference type="AlphaFoldDB" id="A0A0W0RJA7"/>
<sequence>MFENKAQPKQIPKLITLTAEVIKKTNPHLFFTLYGNKKLPPQIENEYINPPVQELVKQHEHIYWANVKERKEEVKYRSSRIEVDCCFKKCTSLTMMALGSGVHLGIYYILRASGVPYSTTITYLATLPVTLCVTACFSPCAAFLLAKGIANCITPNVPEETVDLYEVVTSANNDKEEEEEEGEEEKKRIAYP</sequence>
<evidence type="ECO:0000313" key="4">
    <source>
        <dbReference type="Proteomes" id="UP000054695"/>
    </source>
</evidence>
<keyword evidence="2" id="KW-0472">Membrane</keyword>
<feature type="transmembrane region" description="Helical" evidence="2">
    <location>
        <begin position="122"/>
        <end position="146"/>
    </location>
</feature>
<comment type="caution">
    <text evidence="3">The sequence shown here is derived from an EMBL/GenBank/DDBJ whole genome shotgun (WGS) entry which is preliminary data.</text>
</comment>
<organism evidence="3 4">
    <name type="scientific">Legionella bozemanae</name>
    <name type="common">Fluoribacter bozemanae</name>
    <dbReference type="NCBI Taxonomy" id="447"/>
    <lineage>
        <taxon>Bacteria</taxon>
        <taxon>Pseudomonadati</taxon>
        <taxon>Pseudomonadota</taxon>
        <taxon>Gammaproteobacteria</taxon>
        <taxon>Legionellales</taxon>
        <taxon>Legionellaceae</taxon>
        <taxon>Legionella</taxon>
    </lineage>
</organism>
<keyword evidence="2" id="KW-1133">Transmembrane helix</keyword>
<protein>
    <submittedName>
        <fullName evidence="3">Uncharacterized protein</fullName>
    </submittedName>
</protein>
<dbReference type="RefSeq" id="WP_064115052.1">
    <property type="nucleotide sequence ID" value="NZ_CAAAIY010000002.1"/>
</dbReference>
<accession>A0A0W0RJA7</accession>
<evidence type="ECO:0000256" key="2">
    <source>
        <dbReference type="SAM" id="Phobius"/>
    </source>
</evidence>
<feature type="transmembrane region" description="Helical" evidence="2">
    <location>
        <begin position="90"/>
        <end position="110"/>
    </location>
</feature>
<evidence type="ECO:0000256" key="1">
    <source>
        <dbReference type="SAM" id="MobiDB-lite"/>
    </source>
</evidence>
<keyword evidence="2" id="KW-0812">Transmembrane</keyword>
<dbReference type="STRING" id="447.Lboz_2717"/>
<feature type="region of interest" description="Disordered" evidence="1">
    <location>
        <begin position="169"/>
        <end position="192"/>
    </location>
</feature>
<gene>
    <name evidence="3" type="ORF">Lboz_2717</name>
</gene>
<proteinExistence type="predicted"/>